<dbReference type="AlphaFoldDB" id="A0A4R4WCI0"/>
<evidence type="ECO:0000259" key="4">
    <source>
        <dbReference type="PROSITE" id="PS51118"/>
    </source>
</evidence>
<organism evidence="5 6">
    <name type="scientific">Nonomuraea diastatica</name>
    <dbReference type="NCBI Taxonomy" id="1848329"/>
    <lineage>
        <taxon>Bacteria</taxon>
        <taxon>Bacillati</taxon>
        <taxon>Actinomycetota</taxon>
        <taxon>Actinomycetes</taxon>
        <taxon>Streptosporangiales</taxon>
        <taxon>Streptosporangiaceae</taxon>
        <taxon>Nonomuraea</taxon>
    </lineage>
</organism>
<gene>
    <name evidence="5" type="ORF">E1294_45725</name>
</gene>
<dbReference type="SUPFAM" id="SSF46785">
    <property type="entry name" value="Winged helix' DNA-binding domain"/>
    <property type="match status" value="1"/>
</dbReference>
<evidence type="ECO:0000256" key="1">
    <source>
        <dbReference type="ARBA" id="ARBA00023015"/>
    </source>
</evidence>
<dbReference type="Pfam" id="PF01638">
    <property type="entry name" value="HxlR"/>
    <property type="match status" value="1"/>
</dbReference>
<dbReference type="Proteomes" id="UP000294543">
    <property type="component" value="Unassembled WGS sequence"/>
</dbReference>
<dbReference type="PANTHER" id="PTHR33204">
    <property type="entry name" value="TRANSCRIPTIONAL REGULATOR, MARR FAMILY"/>
    <property type="match status" value="1"/>
</dbReference>
<proteinExistence type="predicted"/>
<evidence type="ECO:0000313" key="6">
    <source>
        <dbReference type="Proteomes" id="UP000294543"/>
    </source>
</evidence>
<evidence type="ECO:0000313" key="5">
    <source>
        <dbReference type="EMBL" id="TDD11110.1"/>
    </source>
</evidence>
<feature type="domain" description="HTH hxlR-type" evidence="4">
    <location>
        <begin position="9"/>
        <end position="106"/>
    </location>
</feature>
<dbReference type="PANTHER" id="PTHR33204:SF18">
    <property type="entry name" value="TRANSCRIPTIONAL REGULATORY PROTEIN"/>
    <property type="match status" value="1"/>
</dbReference>
<keyword evidence="1" id="KW-0805">Transcription regulation</keyword>
<evidence type="ECO:0000256" key="3">
    <source>
        <dbReference type="ARBA" id="ARBA00023163"/>
    </source>
</evidence>
<name>A0A4R4WCI0_9ACTN</name>
<dbReference type="Gene3D" id="1.10.10.10">
    <property type="entry name" value="Winged helix-like DNA-binding domain superfamily/Winged helix DNA-binding domain"/>
    <property type="match status" value="1"/>
</dbReference>
<sequence>MSRSYGQYCGLARALDVVGDRWNLLIVRQLLIAPARYRELLDGLGGVATNLLADRLRDLETAGVVERRLAEEANAIVYALTPWGAELREPVESLIRWSTPLMARGSGGDRFHAEWLVVGLGALFAGRTAPWPSTVGVAVGGQVLQLRATRSGIEVTLHDGGALDAVVRADASIVLGLAAGALTLDDTGGLVDIEGDEAAARALFDSRRSDAEGSTRR</sequence>
<dbReference type="EMBL" id="SMKP01000225">
    <property type="protein sequence ID" value="TDD11110.1"/>
    <property type="molecule type" value="Genomic_DNA"/>
</dbReference>
<protein>
    <submittedName>
        <fullName evidence="5">Transcriptional regulator</fullName>
    </submittedName>
</protein>
<keyword evidence="6" id="KW-1185">Reference proteome</keyword>
<dbReference type="OrthoDB" id="9792527at2"/>
<keyword evidence="3" id="KW-0804">Transcription</keyword>
<comment type="caution">
    <text evidence="5">The sequence shown here is derived from an EMBL/GenBank/DDBJ whole genome shotgun (WGS) entry which is preliminary data.</text>
</comment>
<dbReference type="InterPro" id="IPR002577">
    <property type="entry name" value="HTH_HxlR"/>
</dbReference>
<evidence type="ECO:0000256" key="2">
    <source>
        <dbReference type="ARBA" id="ARBA00023125"/>
    </source>
</evidence>
<dbReference type="PROSITE" id="PS51118">
    <property type="entry name" value="HTH_HXLR"/>
    <property type="match status" value="1"/>
</dbReference>
<reference evidence="5 6" key="1">
    <citation type="submission" date="2019-03" db="EMBL/GenBank/DDBJ databases">
        <title>Draft genome sequences of novel Actinobacteria.</title>
        <authorList>
            <person name="Sahin N."/>
            <person name="Ay H."/>
            <person name="Saygin H."/>
        </authorList>
    </citation>
    <scope>NUCLEOTIDE SEQUENCE [LARGE SCALE GENOMIC DNA]</scope>
    <source>
        <strain evidence="5 6">KC712</strain>
    </source>
</reference>
<dbReference type="InterPro" id="IPR036388">
    <property type="entry name" value="WH-like_DNA-bd_sf"/>
</dbReference>
<dbReference type="RefSeq" id="WP_132518035.1">
    <property type="nucleotide sequence ID" value="NZ_SMKP01000225.1"/>
</dbReference>
<dbReference type="GO" id="GO:0003677">
    <property type="term" value="F:DNA binding"/>
    <property type="evidence" value="ECO:0007669"/>
    <property type="project" value="UniProtKB-KW"/>
</dbReference>
<dbReference type="InterPro" id="IPR036390">
    <property type="entry name" value="WH_DNA-bd_sf"/>
</dbReference>
<accession>A0A4R4WCI0</accession>
<keyword evidence="2" id="KW-0238">DNA-binding</keyword>